<evidence type="ECO:0000256" key="1">
    <source>
        <dbReference type="SAM" id="MobiDB-lite"/>
    </source>
</evidence>
<organism evidence="2 3">
    <name type="scientific">Smittium megazygosporum</name>
    <dbReference type="NCBI Taxonomy" id="133381"/>
    <lineage>
        <taxon>Eukaryota</taxon>
        <taxon>Fungi</taxon>
        <taxon>Fungi incertae sedis</taxon>
        <taxon>Zoopagomycota</taxon>
        <taxon>Kickxellomycotina</taxon>
        <taxon>Harpellomycetes</taxon>
        <taxon>Harpellales</taxon>
        <taxon>Legeriomycetaceae</taxon>
        <taxon>Smittium</taxon>
    </lineage>
</organism>
<evidence type="ECO:0000313" key="2">
    <source>
        <dbReference type="EMBL" id="PVU85861.1"/>
    </source>
</evidence>
<dbReference type="EMBL" id="MBFS01003594">
    <property type="protein sequence ID" value="PVU85861.1"/>
    <property type="molecule type" value="Genomic_DNA"/>
</dbReference>
<reference evidence="2 3" key="1">
    <citation type="journal article" date="2018" name="MBio">
        <title>Comparative Genomics Reveals the Core Gene Toolbox for the Fungus-Insect Symbiosis.</title>
        <authorList>
            <person name="Wang Y."/>
            <person name="Stata M."/>
            <person name="Wang W."/>
            <person name="Stajich J.E."/>
            <person name="White M.M."/>
            <person name="Moncalvo J.M."/>
        </authorList>
    </citation>
    <scope>NUCLEOTIDE SEQUENCE [LARGE SCALE GENOMIC DNA]</scope>
    <source>
        <strain evidence="2 3">SC-DP-2</strain>
    </source>
</reference>
<protein>
    <submittedName>
        <fullName evidence="2">Uncharacterized protein</fullName>
    </submittedName>
</protein>
<sequence>MKLDGCTGYWDVIDLYSSERTLQSHNISKIVTNVDNSPDPDGDPLFKPHILQPSGIPLPLNNTPFKPKTFDFNPEAFKADLDSVPLHKKNQNISMSSLSQKTSDFLFRIKNSNKIPKPQLFKKIIHPKPSHDFIPFNIPSSQDTFKNEPIKRLNSSNCVLKNQESNPLLSNTTSIPKDEERAESVDIFSIKIDTPLQLGSPIPINSINLERTIFSSSEKNITSENIAFKDLDAKYSPNLLLNKNLIQLGIYPRTTSKKTFHSKLRKPTPLSYKNKLGSCTDPNLPFFSFTIDPSGDLDSNRLNCDYSIRQMDVNKMVRMYYTDLFPNEVPSPDDQVPNSTPEDNPEPIDETNSDYLVGNSLHISYTESDDNPNNLDVLSEKDTIEAIIQSSEEGDVNINASSNISTDTTNTGKTTITEPQDHINLKDNLDEDDLEYTSNILLSHKTEIIKSEINDIPVQQPNPTENNIPEKEQAEPITEDSSQIINLLPSPQNDPKTPNISHSAGLSQSINVHDRMSGLSTFRKNNIDTFLKSPRIESIVSDENGDLAKDYVKYILGNKSRENVSKFPERRSSNSYALMQKNYSAFPPPLPLEKPIKPLTELEAMFNFDFKPISNNSNSNSNVIVLQKRAASQEVLTTRQFEDSPLKSRPISIDSSLPMDSVATQTNLNSNLKSEMTLSLRNVDIDLGFLKSEFKSNKNSVKRTSKNNKTQKGGASHLVLTELLDFSSKNEAPRSQLTSVKKPKAFESYQKLRVLRKKSVSRRSRIGSLKKNCVRSDSIKAVKAATKSRTRKVVHTSSKPAPYKGLKFKLNLDPILPEVPRFENNSSIVLKKNKARLVKKQSVKARIPLKNMI</sequence>
<feature type="region of interest" description="Disordered" evidence="1">
    <location>
        <begin position="325"/>
        <end position="353"/>
    </location>
</feature>
<keyword evidence="3" id="KW-1185">Reference proteome</keyword>
<feature type="compositionally biased region" description="Low complexity" evidence="1">
    <location>
        <begin position="406"/>
        <end position="417"/>
    </location>
</feature>
<feature type="region of interest" description="Disordered" evidence="1">
    <location>
        <begin position="398"/>
        <end position="417"/>
    </location>
</feature>
<feature type="compositionally biased region" description="Acidic residues" evidence="1">
    <location>
        <begin position="343"/>
        <end position="352"/>
    </location>
</feature>
<evidence type="ECO:0000313" key="3">
    <source>
        <dbReference type="Proteomes" id="UP000245609"/>
    </source>
</evidence>
<dbReference type="Proteomes" id="UP000245609">
    <property type="component" value="Unassembled WGS sequence"/>
</dbReference>
<gene>
    <name evidence="2" type="ORF">BB560_006883</name>
</gene>
<proteinExistence type="predicted"/>
<comment type="caution">
    <text evidence="2">The sequence shown here is derived from an EMBL/GenBank/DDBJ whole genome shotgun (WGS) entry which is preliminary data.</text>
</comment>
<dbReference type="AlphaFoldDB" id="A0A2T9Y0J9"/>
<name>A0A2T9Y0J9_9FUNG</name>
<accession>A0A2T9Y0J9</accession>